<dbReference type="CDD" id="cd15727">
    <property type="entry name" value="FYVE_ZF21"/>
    <property type="match status" value="1"/>
</dbReference>
<dbReference type="AlphaFoldDB" id="A0A7M5WYY9"/>
<keyword evidence="3" id="KW-0862">Zinc</keyword>
<dbReference type="InterPro" id="IPR011011">
    <property type="entry name" value="Znf_FYVE_PHD"/>
</dbReference>
<dbReference type="PROSITE" id="PS50178">
    <property type="entry name" value="ZF_FYVE"/>
    <property type="match status" value="1"/>
</dbReference>
<dbReference type="InterPro" id="IPR052113">
    <property type="entry name" value="FYVE-type_Zinc_Finger"/>
</dbReference>
<dbReference type="InterPro" id="IPR000306">
    <property type="entry name" value="Znf_FYVE"/>
</dbReference>
<dbReference type="EnsemblMetazoa" id="CLYHEMT015171.1">
    <property type="protein sequence ID" value="CLYHEMP015171.1"/>
    <property type="gene ID" value="CLYHEMG015171"/>
</dbReference>
<dbReference type="GeneID" id="136811094"/>
<feature type="domain" description="FYVE-type" evidence="5">
    <location>
        <begin position="45"/>
        <end position="105"/>
    </location>
</feature>
<dbReference type="SUPFAM" id="SSF57903">
    <property type="entry name" value="FYVE/PHD zinc finger"/>
    <property type="match status" value="1"/>
</dbReference>
<dbReference type="GO" id="GO:0008270">
    <property type="term" value="F:zinc ion binding"/>
    <property type="evidence" value="ECO:0007669"/>
    <property type="project" value="UniProtKB-KW"/>
</dbReference>
<organism evidence="6 7">
    <name type="scientific">Clytia hemisphaerica</name>
    <dbReference type="NCBI Taxonomy" id="252671"/>
    <lineage>
        <taxon>Eukaryota</taxon>
        <taxon>Metazoa</taxon>
        <taxon>Cnidaria</taxon>
        <taxon>Hydrozoa</taxon>
        <taxon>Hydroidolina</taxon>
        <taxon>Leptothecata</taxon>
        <taxon>Obeliida</taxon>
        <taxon>Clytiidae</taxon>
        <taxon>Clytia</taxon>
    </lineage>
</organism>
<dbReference type="Gene3D" id="3.30.40.10">
    <property type="entry name" value="Zinc/RING finger domain, C3HC4 (zinc finger)"/>
    <property type="match status" value="1"/>
</dbReference>
<dbReference type="Pfam" id="PF16696">
    <property type="entry name" value="ZFYVE21_C"/>
    <property type="match status" value="1"/>
</dbReference>
<evidence type="ECO:0000256" key="3">
    <source>
        <dbReference type="ARBA" id="ARBA00022833"/>
    </source>
</evidence>
<dbReference type="InterPro" id="IPR032031">
    <property type="entry name" value="ZFYVE21_C"/>
</dbReference>
<keyword evidence="1" id="KW-0479">Metal-binding</keyword>
<proteinExistence type="predicted"/>
<dbReference type="InterPro" id="IPR013083">
    <property type="entry name" value="Znf_RING/FYVE/PHD"/>
</dbReference>
<dbReference type="Gene3D" id="2.30.29.160">
    <property type="entry name" value="Zinc finger FYVE domain-containing protein 21, C-terminal"/>
    <property type="match status" value="1"/>
</dbReference>
<dbReference type="OrthoDB" id="660555at2759"/>
<keyword evidence="7" id="KW-1185">Reference proteome</keyword>
<dbReference type="Proteomes" id="UP000594262">
    <property type="component" value="Unplaced"/>
</dbReference>
<protein>
    <recommendedName>
        <fullName evidence="5">FYVE-type domain-containing protein</fullName>
    </recommendedName>
</protein>
<name>A0A7M5WYY9_9CNID</name>
<reference evidence="6" key="1">
    <citation type="submission" date="2021-01" db="UniProtKB">
        <authorList>
            <consortium name="EnsemblMetazoa"/>
        </authorList>
    </citation>
    <scope>IDENTIFICATION</scope>
</reference>
<evidence type="ECO:0000313" key="6">
    <source>
        <dbReference type="EnsemblMetazoa" id="CLYHEMP015171.1"/>
    </source>
</evidence>
<dbReference type="RefSeq" id="XP_066923796.1">
    <property type="nucleotide sequence ID" value="XM_067067695.1"/>
</dbReference>
<sequence length="232" mass="26307">MATSPTVSSPNGKKLVKTKSGLRMINIIEDERSPFEIEEPIWKPDSDQMICDKCGVRFSFTTRKHHCRRCGKIFCGSCCTAKVSLPRLSFVDPQRVCTDCINVSKSESELFNNVLPILCKGAEFHLNDQTDVVSCKLEAKLNRNLIFTTSNKVEMQETVYLKDITTFQCLTDPLQTDKNGKGKLVGVNMKYIADNTTRELKMQVSNEIRNQKESLTFLIMLQKAMKMIFDAS</sequence>
<evidence type="ECO:0000313" key="7">
    <source>
        <dbReference type="Proteomes" id="UP000594262"/>
    </source>
</evidence>
<accession>A0A7M5WYY9</accession>
<keyword evidence="2 4" id="KW-0863">Zinc-finger</keyword>
<dbReference type="SMART" id="SM00064">
    <property type="entry name" value="FYVE"/>
    <property type="match status" value="1"/>
</dbReference>
<dbReference type="InterPro" id="IPR038632">
    <property type="entry name" value="ZFYVE21_C_sf"/>
</dbReference>
<dbReference type="PANTHER" id="PTHR39490">
    <property type="entry name" value="ARRESTIN DOMAIN-CONTAINING PROTEIN D"/>
    <property type="match status" value="1"/>
</dbReference>
<evidence type="ECO:0000259" key="5">
    <source>
        <dbReference type="PROSITE" id="PS50178"/>
    </source>
</evidence>
<dbReference type="InterPro" id="IPR017455">
    <property type="entry name" value="Znf_FYVE-rel"/>
</dbReference>
<evidence type="ECO:0000256" key="4">
    <source>
        <dbReference type="PROSITE-ProRule" id="PRU00091"/>
    </source>
</evidence>
<evidence type="ECO:0000256" key="1">
    <source>
        <dbReference type="ARBA" id="ARBA00022723"/>
    </source>
</evidence>
<evidence type="ECO:0000256" key="2">
    <source>
        <dbReference type="ARBA" id="ARBA00022771"/>
    </source>
</evidence>
<dbReference type="Pfam" id="PF01363">
    <property type="entry name" value="FYVE"/>
    <property type="match status" value="1"/>
</dbReference>
<dbReference type="PANTHER" id="PTHR39490:SF8">
    <property type="entry name" value="ZINC FINGER FYVE DOMAIN-CONTAINING PROTEIN 21"/>
    <property type="match status" value="1"/>
</dbReference>